<dbReference type="GO" id="GO:0017001">
    <property type="term" value="P:antibiotic catabolic process"/>
    <property type="evidence" value="ECO:0007669"/>
    <property type="project" value="InterPro"/>
</dbReference>
<evidence type="ECO:0000313" key="16">
    <source>
        <dbReference type="Proteomes" id="UP000254893"/>
    </source>
</evidence>
<feature type="signal peptide" evidence="13">
    <location>
        <begin position="1"/>
        <end position="22"/>
    </location>
</feature>
<evidence type="ECO:0000259" key="14">
    <source>
        <dbReference type="SMART" id="SM00849"/>
    </source>
</evidence>
<evidence type="ECO:0000256" key="13">
    <source>
        <dbReference type="SAM" id="SignalP"/>
    </source>
</evidence>
<organism evidence="15 16">
    <name type="scientific">Sphingobacterium spiritivorum</name>
    <name type="common">Flavobacterium spiritivorum</name>
    <dbReference type="NCBI Taxonomy" id="258"/>
    <lineage>
        <taxon>Bacteria</taxon>
        <taxon>Pseudomonadati</taxon>
        <taxon>Bacteroidota</taxon>
        <taxon>Sphingobacteriia</taxon>
        <taxon>Sphingobacteriales</taxon>
        <taxon>Sphingobacteriaceae</taxon>
        <taxon>Sphingobacterium</taxon>
    </lineage>
</organism>
<dbReference type="PROSITE" id="PS00744">
    <property type="entry name" value="BETA_LACTAMASE_B_2"/>
    <property type="match status" value="1"/>
</dbReference>
<comment type="catalytic activity">
    <reaction evidence="1">
        <text>a beta-lactam + H2O = a substituted beta-amino acid</text>
        <dbReference type="Rhea" id="RHEA:20401"/>
        <dbReference type="ChEBI" id="CHEBI:15377"/>
        <dbReference type="ChEBI" id="CHEBI:35627"/>
        <dbReference type="ChEBI" id="CHEBI:140347"/>
        <dbReference type="EC" id="3.5.2.6"/>
    </reaction>
</comment>
<dbReference type="SMART" id="SM00849">
    <property type="entry name" value="Lactamase_B"/>
    <property type="match status" value="1"/>
</dbReference>
<evidence type="ECO:0000313" key="15">
    <source>
        <dbReference type="EMBL" id="SUJ29556.1"/>
    </source>
</evidence>
<evidence type="ECO:0000256" key="6">
    <source>
        <dbReference type="ARBA" id="ARBA00012865"/>
    </source>
</evidence>
<accession>A0A380CXI7</accession>
<evidence type="ECO:0000256" key="2">
    <source>
        <dbReference type="ARBA" id="ARBA00001947"/>
    </source>
</evidence>
<dbReference type="CDD" id="cd16299">
    <property type="entry name" value="IND_BlaB-like_MBL-B1"/>
    <property type="match status" value="1"/>
</dbReference>
<comment type="similarity">
    <text evidence="4">Belongs to the metallo-beta-lactamase superfamily. Class-B beta-lactamase family.</text>
</comment>
<evidence type="ECO:0000256" key="4">
    <source>
        <dbReference type="ARBA" id="ARBA00005250"/>
    </source>
</evidence>
<keyword evidence="10 15" id="KW-0378">Hydrolase</keyword>
<feature type="chain" id="PRO_5016565597" description="beta-lactamase" evidence="13">
    <location>
        <begin position="23"/>
        <end position="239"/>
    </location>
</feature>
<dbReference type="InterPro" id="IPR001018">
    <property type="entry name" value="Beta-lactamase_class-B_CS"/>
</dbReference>
<evidence type="ECO:0000256" key="5">
    <source>
        <dbReference type="ARBA" id="ARBA00011245"/>
    </source>
</evidence>
<comment type="subcellular location">
    <subcellularLocation>
        <location evidence="3">Periplasm</location>
    </subcellularLocation>
</comment>
<keyword evidence="9" id="KW-0574">Periplasm</keyword>
<name>A0A380CXI7_SPHSI</name>
<gene>
    <name evidence="15" type="primary">blaB1</name>
    <name evidence="15" type="ORF">NCTC11388_04665</name>
</gene>
<dbReference type="GO" id="GO:0008270">
    <property type="term" value="F:zinc ion binding"/>
    <property type="evidence" value="ECO:0007669"/>
    <property type="project" value="InterPro"/>
</dbReference>
<evidence type="ECO:0000256" key="9">
    <source>
        <dbReference type="ARBA" id="ARBA00022764"/>
    </source>
</evidence>
<evidence type="ECO:0000256" key="10">
    <source>
        <dbReference type="ARBA" id="ARBA00022801"/>
    </source>
</evidence>
<dbReference type="InterPro" id="IPR036866">
    <property type="entry name" value="RibonucZ/Hydroxyglut_hydro"/>
</dbReference>
<comment type="cofactor">
    <cofactor evidence="2">
        <name>Zn(2+)</name>
        <dbReference type="ChEBI" id="CHEBI:29105"/>
    </cofactor>
</comment>
<keyword evidence="8 13" id="KW-0732">Signal</keyword>
<dbReference type="GO" id="GO:0008800">
    <property type="term" value="F:beta-lactamase activity"/>
    <property type="evidence" value="ECO:0007669"/>
    <property type="project" value="UniProtKB-EC"/>
</dbReference>
<dbReference type="NCBIfam" id="NF047753">
    <property type="entry name" value="blaSPI"/>
    <property type="match status" value="1"/>
</dbReference>
<dbReference type="EC" id="3.5.2.6" evidence="6"/>
<feature type="domain" description="Metallo-beta-lactamase" evidence="14">
    <location>
        <begin position="51"/>
        <end position="221"/>
    </location>
</feature>
<dbReference type="EMBL" id="UGYW01000002">
    <property type="protein sequence ID" value="SUJ29556.1"/>
    <property type="molecule type" value="Genomic_DNA"/>
</dbReference>
<dbReference type="InterPro" id="IPR001279">
    <property type="entry name" value="Metallo-B-lactamas"/>
</dbReference>
<evidence type="ECO:0000256" key="8">
    <source>
        <dbReference type="ARBA" id="ARBA00022729"/>
    </source>
</evidence>
<evidence type="ECO:0000256" key="7">
    <source>
        <dbReference type="ARBA" id="ARBA00022723"/>
    </source>
</evidence>
<keyword evidence="7" id="KW-0479">Metal-binding</keyword>
<protein>
    <recommendedName>
        <fullName evidence="6">beta-lactamase</fullName>
        <ecNumber evidence="6">3.5.2.6</ecNumber>
    </recommendedName>
</protein>
<evidence type="ECO:0000256" key="12">
    <source>
        <dbReference type="ARBA" id="ARBA00023251"/>
    </source>
</evidence>
<dbReference type="RefSeq" id="WP_115171801.1">
    <property type="nucleotide sequence ID" value="NZ_UGYW01000002.1"/>
</dbReference>
<dbReference type="GO" id="GO:0046677">
    <property type="term" value="P:response to antibiotic"/>
    <property type="evidence" value="ECO:0007669"/>
    <property type="project" value="UniProtKB-KW"/>
</dbReference>
<dbReference type="GO" id="GO:0042597">
    <property type="term" value="C:periplasmic space"/>
    <property type="evidence" value="ECO:0007669"/>
    <property type="project" value="UniProtKB-SubCell"/>
</dbReference>
<dbReference type="PANTHER" id="PTHR42951">
    <property type="entry name" value="METALLO-BETA-LACTAMASE DOMAIN-CONTAINING"/>
    <property type="match status" value="1"/>
</dbReference>
<dbReference type="NCBIfam" id="NF033088">
    <property type="entry name" value="bla_subclass_B1"/>
    <property type="match status" value="1"/>
</dbReference>
<keyword evidence="12" id="KW-0046">Antibiotic resistance</keyword>
<dbReference type="InterPro" id="IPR058199">
    <property type="entry name" value="BlaB//VIM/IMP-1"/>
</dbReference>
<comment type="subunit">
    <text evidence="5">Monomer.</text>
</comment>
<evidence type="ECO:0000256" key="11">
    <source>
        <dbReference type="ARBA" id="ARBA00022833"/>
    </source>
</evidence>
<dbReference type="InterPro" id="IPR050855">
    <property type="entry name" value="NDM-1-like"/>
</dbReference>
<dbReference type="NCBIfam" id="NF012229">
    <property type="entry name" value="bla_class_B_core"/>
    <property type="match status" value="1"/>
</dbReference>
<reference evidence="15 16" key="1">
    <citation type="submission" date="2018-06" db="EMBL/GenBank/DDBJ databases">
        <authorList>
            <consortium name="Pathogen Informatics"/>
            <person name="Doyle S."/>
        </authorList>
    </citation>
    <scope>NUCLEOTIDE SEQUENCE [LARGE SCALE GENOMIC DNA]</scope>
    <source>
        <strain evidence="15 16">NCTC11388</strain>
    </source>
</reference>
<evidence type="ECO:0000256" key="1">
    <source>
        <dbReference type="ARBA" id="ARBA00001526"/>
    </source>
</evidence>
<dbReference type="Gene3D" id="3.60.15.10">
    <property type="entry name" value="Ribonuclease Z/Hydroxyacylglutathione hydrolase-like"/>
    <property type="match status" value="1"/>
</dbReference>
<dbReference type="PANTHER" id="PTHR42951:SF4">
    <property type="entry name" value="ACYL-COENZYME A THIOESTERASE MBLAC2"/>
    <property type="match status" value="1"/>
</dbReference>
<dbReference type="AlphaFoldDB" id="A0A380CXI7"/>
<keyword evidence="11" id="KW-0862">Zinc</keyword>
<dbReference type="NCBIfam" id="NF012146">
    <property type="entry name" value="blaB-IND-MUS"/>
    <property type="match status" value="1"/>
</dbReference>
<dbReference type="Proteomes" id="UP000254893">
    <property type="component" value="Unassembled WGS sequence"/>
</dbReference>
<sequence>MRFNKSIFLILFLLTIAHSGFSQEPGLKIEKLTKDFYIYTTYVAYSGVKTSANALYMLSKDGVILFDTPWDPDQYQPLLDSIRNRHHQEVIAVYATHSHEDRAGGFGFFNKKGIPTYATAATNAILKADHKPEATHLIDLDKTIHIGGKQFVIKYFGEGHTADNVVIWFPKEKILDGGCLIKSSEAKNLGFVGEANVKEWPKTISKIQQTFKKINWVIPGHDGWKQQGHLENTLKLLTQ</sequence>
<dbReference type="Pfam" id="PF00753">
    <property type="entry name" value="Lactamase_B"/>
    <property type="match status" value="1"/>
</dbReference>
<proteinExistence type="inferred from homology"/>
<evidence type="ECO:0000256" key="3">
    <source>
        <dbReference type="ARBA" id="ARBA00004418"/>
    </source>
</evidence>
<dbReference type="SUPFAM" id="SSF56281">
    <property type="entry name" value="Metallo-hydrolase/oxidoreductase"/>
    <property type="match status" value="1"/>
</dbReference>